<dbReference type="WBParaSite" id="BXY_0193200.1">
    <property type="protein sequence ID" value="BXY_0193200.1"/>
    <property type="gene ID" value="BXY_0193200"/>
</dbReference>
<sequence>MWKLLVRKCINTINDKFSPTNKRIIDLSIVVFWSARRTLVESTTAALQAGFPSTRMLRFRLNHVLLLVLNCLLLMLLLSQNNFKPNLGLLKNINAPVDAVKNSHESFEDRQRLFEQVPLREDPPKAVEKFPESEEHEPPAPHKPVAPHGFQIDLQKLKEAVNRLRQVKPEVNGEDGGDNAHRQDVAHNLAKVVHPEDEQDSRNPDASNDQENDDQESGGQRGNNKEAANNERVLPKNAKVIRSTHYKGGYCVAYNYWKPDDKWNTSITYVVHSTMPFIKYMQELVEVWNGPISIGVYMPAPNFDYDATKEQNLSFMEALAKFESYRKVKETGKVGIHLLFDRPSEGCEDFVYSEDQLSTDYEYLKHMYDHAGHIPNYPCQQLRNVARFGMNTRLFVASDIENIPASRYVERMLPLAQKLLIEERRKIVLVHRRFEVSELVPMPRTKTELKILFDKKQAVEFHKIFYAAGHSIPYLDEWFKVPEDLEKGSVFSTVPYTNGEWEPQFVADSDAIALHDESFPYPHRGHTELGYETCRAGFQFAVVNDLFTLHPGIKTSASAGEKKGAQHSQRHYREVVYRFKRRMDRTYWKTRGQCGEFKA</sequence>
<feature type="transmembrane region" description="Helical" evidence="2">
    <location>
        <begin position="61"/>
        <end position="78"/>
    </location>
</feature>
<feature type="compositionally biased region" description="Basic and acidic residues" evidence="1">
    <location>
        <begin position="115"/>
        <end position="140"/>
    </location>
</feature>
<protein>
    <submittedName>
        <fullName evidence="4">Alpha-(1,6)-fucosyltransferase</fullName>
    </submittedName>
</protein>
<evidence type="ECO:0000256" key="1">
    <source>
        <dbReference type="SAM" id="MobiDB-lite"/>
    </source>
</evidence>
<dbReference type="PANTHER" id="PTHR47411">
    <property type="entry name" value="B3GNT1, BETA-1,3-N-ACETYLGUCOSAMINYLTRANSFERASE 1, HOMOLOG"/>
    <property type="match status" value="1"/>
</dbReference>
<evidence type="ECO:0000313" key="3">
    <source>
        <dbReference type="Proteomes" id="UP000095284"/>
    </source>
</evidence>
<organism evidence="3 4">
    <name type="scientific">Bursaphelenchus xylophilus</name>
    <name type="common">Pinewood nematode worm</name>
    <name type="synonym">Aphelenchoides xylophilus</name>
    <dbReference type="NCBI Taxonomy" id="6326"/>
    <lineage>
        <taxon>Eukaryota</taxon>
        <taxon>Metazoa</taxon>
        <taxon>Ecdysozoa</taxon>
        <taxon>Nematoda</taxon>
        <taxon>Chromadorea</taxon>
        <taxon>Rhabditida</taxon>
        <taxon>Tylenchina</taxon>
        <taxon>Tylenchomorpha</taxon>
        <taxon>Aphelenchoidea</taxon>
        <taxon>Aphelenchoididae</taxon>
        <taxon>Bursaphelenchus</taxon>
    </lineage>
</organism>
<dbReference type="AlphaFoldDB" id="A0A1I7RMJ7"/>
<evidence type="ECO:0000256" key="2">
    <source>
        <dbReference type="SAM" id="Phobius"/>
    </source>
</evidence>
<feature type="compositionally biased region" description="Basic and acidic residues" evidence="1">
    <location>
        <begin position="193"/>
        <end position="203"/>
    </location>
</feature>
<dbReference type="Pfam" id="PF13896">
    <property type="entry name" value="Glyco_transf_49"/>
    <property type="match status" value="1"/>
</dbReference>
<proteinExistence type="predicted"/>
<reference evidence="4" key="1">
    <citation type="submission" date="2016-11" db="UniProtKB">
        <authorList>
            <consortium name="WormBaseParasite"/>
        </authorList>
    </citation>
    <scope>IDENTIFICATION</scope>
</reference>
<accession>A0A1I7RMJ7</accession>
<keyword evidence="2" id="KW-0812">Transmembrane</keyword>
<dbReference type="Proteomes" id="UP000095284">
    <property type="component" value="Unplaced"/>
</dbReference>
<keyword evidence="2" id="KW-1133">Transmembrane helix</keyword>
<evidence type="ECO:0000313" key="4">
    <source>
        <dbReference type="WBParaSite" id="BXY_0193200.1"/>
    </source>
</evidence>
<dbReference type="PANTHER" id="PTHR47411:SF3">
    <property type="entry name" value="I-BETA-1,3-N-ACETYLGLUCOSAMINYLTRANSFERASE"/>
    <property type="match status" value="1"/>
</dbReference>
<dbReference type="eggNOG" id="KOG3765">
    <property type="taxonomic scope" value="Eukaryota"/>
</dbReference>
<feature type="region of interest" description="Disordered" evidence="1">
    <location>
        <begin position="193"/>
        <end position="236"/>
    </location>
</feature>
<feature type="region of interest" description="Disordered" evidence="1">
    <location>
        <begin position="115"/>
        <end position="147"/>
    </location>
</feature>
<name>A0A1I7RMJ7_BURXY</name>
<keyword evidence="2" id="KW-0472">Membrane</keyword>